<dbReference type="OrthoDB" id="5166626at2"/>
<dbReference type="PROSITE" id="PS51202">
    <property type="entry name" value="RCK_C"/>
    <property type="match status" value="1"/>
</dbReference>
<feature type="transmembrane region" description="Helical" evidence="8">
    <location>
        <begin position="60"/>
        <end position="77"/>
    </location>
</feature>
<dbReference type="InterPro" id="IPR050144">
    <property type="entry name" value="AAE_transporter"/>
</dbReference>
<organism evidence="10 11">
    <name type="scientific">Bosea lathyri</name>
    <dbReference type="NCBI Taxonomy" id="1036778"/>
    <lineage>
        <taxon>Bacteria</taxon>
        <taxon>Pseudomonadati</taxon>
        <taxon>Pseudomonadota</taxon>
        <taxon>Alphaproteobacteria</taxon>
        <taxon>Hyphomicrobiales</taxon>
        <taxon>Boseaceae</taxon>
        <taxon>Bosea</taxon>
    </lineage>
</organism>
<feature type="transmembrane region" description="Helical" evidence="8">
    <location>
        <begin position="389"/>
        <end position="410"/>
    </location>
</feature>
<evidence type="ECO:0000313" key="11">
    <source>
        <dbReference type="Proteomes" id="UP000236743"/>
    </source>
</evidence>
<feature type="transmembrane region" description="Helical" evidence="8">
    <location>
        <begin position="478"/>
        <end position="500"/>
    </location>
</feature>
<dbReference type="PANTHER" id="PTHR30445">
    <property type="entry name" value="K(+)_H(+) ANTIPORTER SUBUNIT KHTT"/>
    <property type="match status" value="1"/>
</dbReference>
<dbReference type="Pfam" id="PF06826">
    <property type="entry name" value="Asp-Al_Ex"/>
    <property type="match status" value="2"/>
</dbReference>
<comment type="subcellular location">
    <subcellularLocation>
        <location evidence="1">Cell membrane</location>
        <topology evidence="1">Multi-pass membrane protein</topology>
    </subcellularLocation>
</comment>
<keyword evidence="7 8" id="KW-0472">Membrane</keyword>
<evidence type="ECO:0000256" key="4">
    <source>
        <dbReference type="ARBA" id="ARBA00022475"/>
    </source>
</evidence>
<evidence type="ECO:0000259" key="9">
    <source>
        <dbReference type="PROSITE" id="PS51202"/>
    </source>
</evidence>
<proteinExistence type="inferred from homology"/>
<feature type="transmembrane region" description="Helical" evidence="8">
    <location>
        <begin position="541"/>
        <end position="562"/>
    </location>
</feature>
<evidence type="ECO:0000256" key="1">
    <source>
        <dbReference type="ARBA" id="ARBA00004651"/>
    </source>
</evidence>
<keyword evidence="11" id="KW-1185">Reference proteome</keyword>
<feature type="transmembrane region" description="Helical" evidence="8">
    <location>
        <begin position="446"/>
        <end position="466"/>
    </location>
</feature>
<feature type="transmembrane region" description="Helical" evidence="8">
    <location>
        <begin position="509"/>
        <end position="529"/>
    </location>
</feature>
<feature type="domain" description="RCK C-terminal" evidence="9">
    <location>
        <begin position="294"/>
        <end position="379"/>
    </location>
</feature>
<dbReference type="AlphaFoldDB" id="A0A1H6DDH7"/>
<dbReference type="PANTHER" id="PTHR30445:SF9">
    <property type="match status" value="1"/>
</dbReference>
<evidence type="ECO:0000313" key="10">
    <source>
        <dbReference type="EMBL" id="SEG83517.1"/>
    </source>
</evidence>
<evidence type="ECO:0000256" key="3">
    <source>
        <dbReference type="ARBA" id="ARBA00022448"/>
    </source>
</evidence>
<dbReference type="GO" id="GO:0005886">
    <property type="term" value="C:plasma membrane"/>
    <property type="evidence" value="ECO:0007669"/>
    <property type="project" value="UniProtKB-SubCell"/>
</dbReference>
<feature type="transmembrane region" description="Helical" evidence="8">
    <location>
        <begin position="36"/>
        <end position="54"/>
    </location>
</feature>
<dbReference type="InterPro" id="IPR036721">
    <property type="entry name" value="RCK_C_sf"/>
</dbReference>
<dbReference type="NCBIfam" id="TIGR01625">
    <property type="entry name" value="YidE_YbjL_dupl"/>
    <property type="match status" value="2"/>
</dbReference>
<evidence type="ECO:0000256" key="6">
    <source>
        <dbReference type="ARBA" id="ARBA00022989"/>
    </source>
</evidence>
<feature type="transmembrane region" description="Helical" evidence="8">
    <location>
        <begin position="160"/>
        <end position="177"/>
    </location>
</feature>
<keyword evidence="4" id="KW-1003">Cell membrane</keyword>
<keyword evidence="6 8" id="KW-1133">Transmembrane helix</keyword>
<keyword evidence="3" id="KW-0813">Transport</keyword>
<feature type="transmembrane region" description="Helical" evidence="8">
    <location>
        <begin position="12"/>
        <end position="29"/>
    </location>
</feature>
<evidence type="ECO:0000256" key="7">
    <source>
        <dbReference type="ARBA" id="ARBA00023136"/>
    </source>
</evidence>
<protein>
    <submittedName>
        <fullName evidence="10">Putative transport protein</fullName>
    </submittedName>
</protein>
<dbReference type="NCBIfam" id="TIGR03802">
    <property type="entry name" value="Asp_Ala_antiprt"/>
    <property type="match status" value="1"/>
</dbReference>
<dbReference type="InterPro" id="IPR006512">
    <property type="entry name" value="YidE_YbjL"/>
</dbReference>
<evidence type="ECO:0000256" key="5">
    <source>
        <dbReference type="ARBA" id="ARBA00022692"/>
    </source>
</evidence>
<gene>
    <name evidence="10" type="ORF">SAMN04488115_12321</name>
</gene>
<sequence length="565" mass="59815">MNFVVEALRNNPELAIFLTVALGFLIGRLKFGSFSLGVVVGCLLAGVLVGQLDIKIPPTVKAVFFDLFLFTTGYKVGPQFFRALKKDALPQMALTVVLCVTCLLMALTFAKLLGYDMGTAAGLLAGAFSESTVIGTAGEAIQRLDLPEAERRALVNNIPVAYAVTYLVGTTALVWFLPKIGPKLMGIDLRDAARKATAASHSDKTGSAGEADGITSAARLFDVRAYRVENTQLFGKTIAELEALPKKSRIFVLRGRSGDVLFDYASEHRVRAGDVIAVMARFEVHAARGDVIGPEVSDPELLDIPLEALDVIVTSRNLDDTSLAELAEGHFARGVFLAKLTRSGIAMPVIPTTRLNRGDVMSLVGPLTEVERVAAVIGYSDRRTPATDMVFVGLGIFLGGLFGLLSVVVWGVPLTLTASGGALFMGLLFGWLRSAYPFFGRIPEPAIWIFDTVGLCMFIGIVGLGAGPSFVAGLKATGLSLVAVGLVSSLLPHTVGILFGRYVLRMDPLIVLGACAGAGTITAALRAIQDEAQSSIPALGYTVPYAIGNILLTAWGPVLIALMTI</sequence>
<accession>A0A1H6DDH7</accession>
<dbReference type="EMBL" id="FNUY01000023">
    <property type="protein sequence ID" value="SEG83517.1"/>
    <property type="molecule type" value="Genomic_DNA"/>
</dbReference>
<dbReference type="GO" id="GO:0006813">
    <property type="term" value="P:potassium ion transport"/>
    <property type="evidence" value="ECO:0007669"/>
    <property type="project" value="InterPro"/>
</dbReference>
<dbReference type="RefSeq" id="WP_103875809.1">
    <property type="nucleotide sequence ID" value="NZ_FNUY01000023.1"/>
</dbReference>
<name>A0A1H6DDH7_9HYPH</name>
<dbReference type="SUPFAM" id="SSF116726">
    <property type="entry name" value="TrkA C-terminal domain-like"/>
    <property type="match status" value="2"/>
</dbReference>
<feature type="transmembrane region" description="Helical" evidence="8">
    <location>
        <begin position="89"/>
        <end position="110"/>
    </location>
</feature>
<evidence type="ECO:0000256" key="8">
    <source>
        <dbReference type="SAM" id="Phobius"/>
    </source>
</evidence>
<dbReference type="InterPro" id="IPR006037">
    <property type="entry name" value="RCK_C"/>
</dbReference>
<dbReference type="InterPro" id="IPR022457">
    <property type="entry name" value="Asp_Ala_antiprt"/>
</dbReference>
<evidence type="ECO:0000256" key="2">
    <source>
        <dbReference type="ARBA" id="ARBA00009854"/>
    </source>
</evidence>
<comment type="similarity">
    <text evidence="2">Belongs to the AAE transporter (TC 2.A.81) family.</text>
</comment>
<reference evidence="10 11" key="1">
    <citation type="submission" date="2016-10" db="EMBL/GenBank/DDBJ databases">
        <authorList>
            <person name="de Groot N.N."/>
        </authorList>
    </citation>
    <scope>NUCLEOTIDE SEQUENCE [LARGE SCALE GENOMIC DNA]</scope>
    <source>
        <strain evidence="10 11">DSM 26656</strain>
    </source>
</reference>
<dbReference type="Proteomes" id="UP000236743">
    <property type="component" value="Unassembled WGS sequence"/>
</dbReference>
<feature type="transmembrane region" description="Helical" evidence="8">
    <location>
        <begin position="416"/>
        <end position="434"/>
    </location>
</feature>
<dbReference type="GO" id="GO:0008324">
    <property type="term" value="F:monoatomic cation transmembrane transporter activity"/>
    <property type="evidence" value="ECO:0007669"/>
    <property type="project" value="InterPro"/>
</dbReference>
<keyword evidence="5 8" id="KW-0812">Transmembrane</keyword>